<dbReference type="GO" id="GO:0003714">
    <property type="term" value="F:transcription corepressor activity"/>
    <property type="evidence" value="ECO:0007669"/>
    <property type="project" value="TreeGrafter"/>
</dbReference>
<feature type="compositionally biased region" description="Low complexity" evidence="1">
    <location>
        <begin position="424"/>
        <end position="445"/>
    </location>
</feature>
<evidence type="ECO:0000313" key="3">
    <source>
        <dbReference type="Proteomes" id="UP001208570"/>
    </source>
</evidence>
<protein>
    <submittedName>
        <fullName evidence="2">Uncharacterized protein</fullName>
    </submittedName>
</protein>
<feature type="compositionally biased region" description="Low complexity" evidence="1">
    <location>
        <begin position="365"/>
        <end position="380"/>
    </location>
</feature>
<evidence type="ECO:0000256" key="1">
    <source>
        <dbReference type="SAM" id="MobiDB-lite"/>
    </source>
</evidence>
<evidence type="ECO:0000313" key="2">
    <source>
        <dbReference type="EMBL" id="KAK2141958.1"/>
    </source>
</evidence>
<dbReference type="EMBL" id="JAODUP010001011">
    <property type="protein sequence ID" value="KAK2141958.1"/>
    <property type="molecule type" value="Genomic_DNA"/>
</dbReference>
<dbReference type="GO" id="GO:0005634">
    <property type="term" value="C:nucleus"/>
    <property type="evidence" value="ECO:0007669"/>
    <property type="project" value="TreeGrafter"/>
</dbReference>
<dbReference type="GO" id="GO:0005667">
    <property type="term" value="C:transcription regulator complex"/>
    <property type="evidence" value="ECO:0007669"/>
    <property type="project" value="TreeGrafter"/>
</dbReference>
<keyword evidence="3" id="KW-1185">Reference proteome</keyword>
<accession>A0AAD9IX51</accession>
<dbReference type="InterPro" id="IPR047172">
    <property type="entry name" value="Ajuba-like"/>
</dbReference>
<feature type="region of interest" description="Disordered" evidence="1">
    <location>
        <begin position="1"/>
        <end position="22"/>
    </location>
</feature>
<dbReference type="AlphaFoldDB" id="A0AAD9IX51"/>
<reference evidence="2" key="1">
    <citation type="journal article" date="2023" name="Mol. Biol. Evol.">
        <title>Third-Generation Sequencing Reveals the Adaptive Role of the Epigenome in Three Deep-Sea Polychaetes.</title>
        <authorList>
            <person name="Perez M."/>
            <person name="Aroh O."/>
            <person name="Sun Y."/>
            <person name="Lan Y."/>
            <person name="Juniper S.K."/>
            <person name="Young C.R."/>
            <person name="Angers B."/>
            <person name="Qian P.Y."/>
        </authorList>
    </citation>
    <scope>NUCLEOTIDE SEQUENCE</scope>
    <source>
        <strain evidence="2">P08H-3</strain>
    </source>
</reference>
<dbReference type="GO" id="GO:0000932">
    <property type="term" value="C:P-body"/>
    <property type="evidence" value="ECO:0007669"/>
    <property type="project" value="TreeGrafter"/>
</dbReference>
<sequence>MSHLPDQRSQTPPSGRPALNIRVSRSGVCLEMNREGAHVTNAGVVKQVEVQRSDSPQSEGISVSVPVYQNNMNSAASDPGQIYQQQGIHMTKVISPQKGGSNYSSPRSSLGSYDSKGSSPRSSLASVPAPALQYEVQQQQRHGSPHSSLASPRSSISALSMDSKHSSPRTSITGIANLVYDRYPSPQTPGSSRYIHVSSPRRITVEHHVSDARASPHQMGQRVSPNLYNRFNESAPPPPYDARMRVQTIQMGHRRGVPSFHIHVGHPAGNQMGQGIIMMSGSPPQSNQSSPGLPNNSSPNVTVNVDSPNQVSHNMAMVRPEVPLPMPRLRGLHYDVVPPKHSGPSEAEKKLAALTQQLEKEMRISGTSGKKGSTSSLSSETKMKEPPPYHGPHITTSTQINSYIVPTYTTTPSNNTSIVSQDINSTPSSNLSSPSSSRSNLSTSNVHSALSVQVTPPPGHGPSEAEKKLEALTQELERQMEVNPQGEYYGK</sequence>
<dbReference type="PANTHER" id="PTHR24219">
    <property type="entry name" value="LIM DOMAIN-CONTAINING PROTEIN JUB"/>
    <property type="match status" value="1"/>
</dbReference>
<feature type="region of interest" description="Disordered" evidence="1">
    <location>
        <begin position="94"/>
        <end position="170"/>
    </location>
</feature>
<feature type="compositionally biased region" description="Low complexity" evidence="1">
    <location>
        <begin position="280"/>
        <end position="307"/>
    </location>
</feature>
<feature type="region of interest" description="Disordered" evidence="1">
    <location>
        <begin position="361"/>
        <end position="397"/>
    </location>
</feature>
<organism evidence="2 3">
    <name type="scientific">Paralvinella palmiformis</name>
    <dbReference type="NCBI Taxonomy" id="53620"/>
    <lineage>
        <taxon>Eukaryota</taxon>
        <taxon>Metazoa</taxon>
        <taxon>Spiralia</taxon>
        <taxon>Lophotrochozoa</taxon>
        <taxon>Annelida</taxon>
        <taxon>Polychaeta</taxon>
        <taxon>Sedentaria</taxon>
        <taxon>Canalipalpata</taxon>
        <taxon>Terebellida</taxon>
        <taxon>Terebelliformia</taxon>
        <taxon>Alvinellidae</taxon>
        <taxon>Paralvinella</taxon>
    </lineage>
</organism>
<proteinExistence type="predicted"/>
<dbReference type="GO" id="GO:0035331">
    <property type="term" value="P:negative regulation of hippo signaling"/>
    <property type="evidence" value="ECO:0007669"/>
    <property type="project" value="TreeGrafter"/>
</dbReference>
<dbReference type="GO" id="GO:0005912">
    <property type="term" value="C:adherens junction"/>
    <property type="evidence" value="ECO:0007669"/>
    <property type="project" value="TreeGrafter"/>
</dbReference>
<dbReference type="PANTHER" id="PTHR24219:SF4">
    <property type="entry name" value="LIM DOMAIN-CONTAINING PROTEIN JUB"/>
    <property type="match status" value="1"/>
</dbReference>
<feature type="compositionally biased region" description="Polar residues" evidence="1">
    <location>
        <begin position="98"/>
        <end position="107"/>
    </location>
</feature>
<feature type="compositionally biased region" description="Low complexity" evidence="1">
    <location>
        <begin position="145"/>
        <end position="160"/>
    </location>
</feature>
<dbReference type="GO" id="GO:0007010">
    <property type="term" value="P:cytoskeleton organization"/>
    <property type="evidence" value="ECO:0007669"/>
    <property type="project" value="TreeGrafter"/>
</dbReference>
<feature type="region of interest" description="Disordered" evidence="1">
    <location>
        <begin position="415"/>
        <end position="491"/>
    </location>
</feature>
<feature type="compositionally biased region" description="Basic and acidic residues" evidence="1">
    <location>
        <begin position="463"/>
        <end position="480"/>
    </location>
</feature>
<comment type="caution">
    <text evidence="2">The sequence shown here is derived from an EMBL/GenBank/DDBJ whole genome shotgun (WGS) entry which is preliminary data.</text>
</comment>
<feature type="compositionally biased region" description="Low complexity" evidence="1">
    <location>
        <begin position="108"/>
        <end position="119"/>
    </location>
</feature>
<dbReference type="Proteomes" id="UP001208570">
    <property type="component" value="Unassembled WGS sequence"/>
</dbReference>
<feature type="region of interest" description="Disordered" evidence="1">
    <location>
        <begin position="278"/>
        <end position="307"/>
    </location>
</feature>
<name>A0AAD9IX51_9ANNE</name>
<gene>
    <name evidence="2" type="ORF">LSH36_1011g00000</name>
</gene>
<dbReference type="GO" id="GO:0001666">
    <property type="term" value="P:response to hypoxia"/>
    <property type="evidence" value="ECO:0007669"/>
    <property type="project" value="TreeGrafter"/>
</dbReference>